<name>A0A9X4KX92_9BACL</name>
<comment type="subcellular location">
    <subcellularLocation>
        <location evidence="1">Cell membrane</location>
        <topology evidence="1">Multi-pass membrane protein</topology>
    </subcellularLocation>
</comment>
<keyword evidence="5" id="KW-1133">Transmembrane helix</keyword>
<dbReference type="InterPro" id="IPR048454">
    <property type="entry name" value="YetF_N"/>
</dbReference>
<dbReference type="GO" id="GO:0005886">
    <property type="term" value="C:plasma membrane"/>
    <property type="evidence" value="ECO:0007669"/>
    <property type="project" value="UniProtKB-SubCell"/>
</dbReference>
<dbReference type="InterPro" id="IPR023090">
    <property type="entry name" value="UPF0702_alpha/beta_dom_sf"/>
</dbReference>
<dbReference type="PANTHER" id="PTHR34582">
    <property type="entry name" value="UPF0702 TRANSMEMBRANE PROTEIN YCAP"/>
    <property type="match status" value="1"/>
</dbReference>
<evidence type="ECO:0000256" key="6">
    <source>
        <dbReference type="ARBA" id="ARBA00023136"/>
    </source>
</evidence>
<protein>
    <submittedName>
        <fullName evidence="9">DUF421 domain-containing protein</fullName>
    </submittedName>
</protein>
<sequence>MIEMITFKLVIAIFGLWTMTRLLGKKEISQLTAFDFVSSLMLSELVGNTIYDKDAKLVHLLYALALWTCLSIGLEKLSILFPRLGRLASGKPELLIHNRKILYGAMKRNNLDFGQLHAMLRQSGVFAIGQVEYAVLETNGSLSVMLKSDVKEGERADLKPPTAEVVLPVALVVNGRIDAASLRELGRDGGWLVRELGRRGVEDIKSVLYAEWSEGEDLYVQRKD</sequence>
<organism evidence="9 10">
    <name type="scientific">Cohnella rhizosphaerae</name>
    <dbReference type="NCBI Taxonomy" id="1457232"/>
    <lineage>
        <taxon>Bacteria</taxon>
        <taxon>Bacillati</taxon>
        <taxon>Bacillota</taxon>
        <taxon>Bacilli</taxon>
        <taxon>Bacillales</taxon>
        <taxon>Paenibacillaceae</taxon>
        <taxon>Cohnella</taxon>
    </lineage>
</organism>
<evidence type="ECO:0000256" key="1">
    <source>
        <dbReference type="ARBA" id="ARBA00004651"/>
    </source>
</evidence>
<evidence type="ECO:0000313" key="10">
    <source>
        <dbReference type="Proteomes" id="UP001153404"/>
    </source>
</evidence>
<keyword evidence="6" id="KW-0472">Membrane</keyword>
<dbReference type="EMBL" id="JAPDIA010000008">
    <property type="protein sequence ID" value="MDG0812540.1"/>
    <property type="molecule type" value="Genomic_DNA"/>
</dbReference>
<feature type="domain" description="YetF C-terminal" evidence="7">
    <location>
        <begin position="83"/>
        <end position="213"/>
    </location>
</feature>
<dbReference type="Proteomes" id="UP001153404">
    <property type="component" value="Unassembled WGS sequence"/>
</dbReference>
<reference evidence="9" key="1">
    <citation type="submission" date="2022-10" db="EMBL/GenBank/DDBJ databases">
        <title>Comparative genomic analysis of Cohnella hashimotonis sp. nov., isolated from the International Space Station.</title>
        <authorList>
            <person name="Simpson A."/>
            <person name="Venkateswaran K."/>
        </authorList>
    </citation>
    <scope>NUCLEOTIDE SEQUENCE</scope>
    <source>
        <strain evidence="9">DSM 28161</strain>
    </source>
</reference>
<dbReference type="Pfam" id="PF04239">
    <property type="entry name" value="DUF421"/>
    <property type="match status" value="1"/>
</dbReference>
<feature type="domain" description="YetF-like N-terminal transmembrane" evidence="8">
    <location>
        <begin position="4"/>
        <end position="74"/>
    </location>
</feature>
<comment type="caution">
    <text evidence="9">The sequence shown here is derived from an EMBL/GenBank/DDBJ whole genome shotgun (WGS) entry which is preliminary data.</text>
</comment>
<evidence type="ECO:0000259" key="8">
    <source>
        <dbReference type="Pfam" id="PF20730"/>
    </source>
</evidence>
<keyword evidence="4" id="KW-0812">Transmembrane</keyword>
<gene>
    <name evidence="9" type="ORF">OMP40_26805</name>
</gene>
<dbReference type="Gene3D" id="3.30.240.20">
    <property type="entry name" value="bsu07140 like domains"/>
    <property type="match status" value="2"/>
</dbReference>
<dbReference type="InterPro" id="IPR007353">
    <property type="entry name" value="DUF421"/>
</dbReference>
<evidence type="ECO:0000256" key="3">
    <source>
        <dbReference type="ARBA" id="ARBA00022475"/>
    </source>
</evidence>
<dbReference type="PANTHER" id="PTHR34582:SF5">
    <property type="entry name" value="UPF0702 TRANSMEMBRANE PROTEIN YETF"/>
    <property type="match status" value="1"/>
</dbReference>
<dbReference type="RefSeq" id="WP_277535907.1">
    <property type="nucleotide sequence ID" value="NZ_JAPDIA010000008.1"/>
</dbReference>
<proteinExistence type="inferred from homology"/>
<accession>A0A9X4KX92</accession>
<evidence type="ECO:0000313" key="9">
    <source>
        <dbReference type="EMBL" id="MDG0812540.1"/>
    </source>
</evidence>
<keyword evidence="10" id="KW-1185">Reference proteome</keyword>
<dbReference type="Pfam" id="PF20730">
    <property type="entry name" value="YetF_N"/>
    <property type="match status" value="1"/>
</dbReference>
<evidence type="ECO:0000256" key="2">
    <source>
        <dbReference type="ARBA" id="ARBA00006448"/>
    </source>
</evidence>
<evidence type="ECO:0000256" key="5">
    <source>
        <dbReference type="ARBA" id="ARBA00022989"/>
    </source>
</evidence>
<keyword evidence="3" id="KW-1003">Cell membrane</keyword>
<dbReference type="AlphaFoldDB" id="A0A9X4KX92"/>
<evidence type="ECO:0000256" key="4">
    <source>
        <dbReference type="ARBA" id="ARBA00022692"/>
    </source>
</evidence>
<evidence type="ECO:0000259" key="7">
    <source>
        <dbReference type="Pfam" id="PF04239"/>
    </source>
</evidence>
<comment type="similarity">
    <text evidence="2">Belongs to the UPF0702 family.</text>
</comment>